<evidence type="ECO:0000256" key="3">
    <source>
        <dbReference type="ARBA" id="ARBA00022801"/>
    </source>
</evidence>
<dbReference type="RefSeq" id="XP_001836855.2">
    <property type="nucleotide sequence ID" value="XM_001836803.2"/>
</dbReference>
<dbReference type="Pfam" id="PF00734">
    <property type="entry name" value="CBM_1"/>
    <property type="match status" value="1"/>
</dbReference>
<dbReference type="InterPro" id="IPR029058">
    <property type="entry name" value="AB_hydrolase_fold"/>
</dbReference>
<keyword evidence="3 4" id="KW-0378">Hydrolase</keyword>
<dbReference type="InterPro" id="IPR000254">
    <property type="entry name" value="CBD"/>
</dbReference>
<evidence type="ECO:0000256" key="2">
    <source>
        <dbReference type="ARBA" id="ARBA00022729"/>
    </source>
</evidence>
<dbReference type="Proteomes" id="UP000001861">
    <property type="component" value="Unassembled WGS sequence"/>
</dbReference>
<feature type="region of interest" description="Disordered" evidence="5">
    <location>
        <begin position="136"/>
        <end position="179"/>
    </location>
</feature>
<dbReference type="PROSITE" id="PS51164">
    <property type="entry name" value="CBM1_2"/>
    <property type="match status" value="1"/>
</dbReference>
<dbReference type="InterPro" id="IPR050955">
    <property type="entry name" value="Plant_Biomass_Hydrol_Est"/>
</dbReference>
<sequence length="460" mass="48776">MSANLRRVEAARESLQYRTHEQFSPSRTTRAFEKGTGRHSLPEELPGMVEENDKSGRAANLDSNMLDATAAYSELQSRPPAMAKFTTLLSVVALALTSVNAVPLWGQCGGNGYTGSTQCDAGLICVRLNDWYSQCQQGSGQPQPPVTTPAPPVTTPAPPVTTPAPPVTTPQPPPPATTPPAQEIPAGQLTRLQNFGSNPSNVQIHVYKPSSIKAGAGLLVALHPCGGTAQQYFSGFGWRAQADQRGFLVFYGQTTQPQNCWDVTSSATLRHDGGSDSLGIANAVRYAIRTWGIDPNKVFVTGTSSGAMMTNVMAGVYPELFKAGAVFAGVGLGCLQTGNTPAFPPDPCAAGNRNLTPKQWGDLVRAAYPGYTGPYPRMQIWHGTADPILNINNFQEQVEQWTDVHGISQTPASTSPGTPRQSWTKTSYGSGQVEAFNGQGAGHGLPESGTEATAINFFGL</sequence>
<name>A8NW84_COPC7</name>
<evidence type="ECO:0000256" key="5">
    <source>
        <dbReference type="SAM" id="MobiDB-lite"/>
    </source>
</evidence>
<gene>
    <name evidence="7" type="ORF">CC1G_04168</name>
</gene>
<dbReference type="PANTHER" id="PTHR43037">
    <property type="entry name" value="UNNAMED PRODUCT-RELATED"/>
    <property type="match status" value="1"/>
</dbReference>
<dbReference type="GO" id="GO:0030248">
    <property type="term" value="F:cellulose binding"/>
    <property type="evidence" value="ECO:0007669"/>
    <property type="project" value="InterPro"/>
</dbReference>
<feature type="domain" description="CBM1" evidence="6">
    <location>
        <begin position="100"/>
        <end position="136"/>
    </location>
</feature>
<dbReference type="VEuPathDB" id="FungiDB:CC1G_04168"/>
<proteinExistence type="inferred from homology"/>
<keyword evidence="4" id="KW-0624">Polysaccharide degradation</keyword>
<dbReference type="Gene3D" id="3.40.50.1820">
    <property type="entry name" value="alpha/beta hydrolase"/>
    <property type="match status" value="1"/>
</dbReference>
<dbReference type="SUPFAM" id="SSF53474">
    <property type="entry name" value="alpha/beta-Hydrolases"/>
    <property type="match status" value="2"/>
</dbReference>
<dbReference type="SMART" id="SM00236">
    <property type="entry name" value="fCBD"/>
    <property type="match status" value="1"/>
</dbReference>
<evidence type="ECO:0000259" key="6">
    <source>
        <dbReference type="PROSITE" id="PS51164"/>
    </source>
</evidence>
<dbReference type="GO" id="GO:0045493">
    <property type="term" value="P:xylan catabolic process"/>
    <property type="evidence" value="ECO:0007669"/>
    <property type="project" value="UniProtKB-UniRule"/>
</dbReference>
<dbReference type="GO" id="GO:0052689">
    <property type="term" value="F:carboxylic ester hydrolase activity"/>
    <property type="evidence" value="ECO:0007669"/>
    <property type="project" value="UniProtKB-KW"/>
</dbReference>
<evidence type="ECO:0000256" key="4">
    <source>
        <dbReference type="RuleBase" id="RU367147"/>
    </source>
</evidence>
<reference evidence="7 8" key="1">
    <citation type="journal article" date="2010" name="Proc. Natl. Acad. Sci. U.S.A.">
        <title>Insights into evolution of multicellular fungi from the assembled chromosomes of the mushroom Coprinopsis cinerea (Coprinus cinereus).</title>
        <authorList>
            <person name="Stajich J.E."/>
            <person name="Wilke S.K."/>
            <person name="Ahren D."/>
            <person name="Au C.H."/>
            <person name="Birren B.W."/>
            <person name="Borodovsky M."/>
            <person name="Burns C."/>
            <person name="Canback B."/>
            <person name="Casselton L.A."/>
            <person name="Cheng C.K."/>
            <person name="Deng J."/>
            <person name="Dietrich F.S."/>
            <person name="Fargo D.C."/>
            <person name="Farman M.L."/>
            <person name="Gathman A.C."/>
            <person name="Goldberg J."/>
            <person name="Guigo R."/>
            <person name="Hoegger P.J."/>
            <person name="Hooker J.B."/>
            <person name="Huggins A."/>
            <person name="James T.Y."/>
            <person name="Kamada T."/>
            <person name="Kilaru S."/>
            <person name="Kodira C."/>
            <person name="Kues U."/>
            <person name="Kupfer D."/>
            <person name="Kwan H.S."/>
            <person name="Lomsadze A."/>
            <person name="Li W."/>
            <person name="Lilly W.W."/>
            <person name="Ma L.J."/>
            <person name="Mackey A.J."/>
            <person name="Manning G."/>
            <person name="Martin F."/>
            <person name="Muraguchi H."/>
            <person name="Natvig D.O."/>
            <person name="Palmerini H."/>
            <person name="Ramesh M.A."/>
            <person name="Rehmeyer C.J."/>
            <person name="Roe B.A."/>
            <person name="Shenoy N."/>
            <person name="Stanke M."/>
            <person name="Ter-Hovhannisyan V."/>
            <person name="Tunlid A."/>
            <person name="Velagapudi R."/>
            <person name="Vision T.J."/>
            <person name="Zeng Q."/>
            <person name="Zolan M.E."/>
            <person name="Pukkila P.J."/>
        </authorList>
    </citation>
    <scope>NUCLEOTIDE SEQUENCE [LARGE SCALE GENOMIC DNA]</scope>
    <source>
        <strain evidence="8">Okayama-7 / 130 / ATCC MYA-4618 / FGSC 9003</strain>
    </source>
</reference>
<keyword evidence="4" id="KW-0119">Carbohydrate metabolism</keyword>
<dbReference type="InParanoid" id="A8NW84"/>
<keyword evidence="4" id="KW-0964">Secreted</keyword>
<protein>
    <recommendedName>
        <fullName evidence="4">Carboxylic ester hydrolase</fullName>
        <ecNumber evidence="4">3.1.1.-</ecNumber>
    </recommendedName>
</protein>
<dbReference type="HOGENOM" id="CLU_027551_1_1_1"/>
<dbReference type="NCBIfam" id="TIGR01840">
    <property type="entry name" value="esterase_phb"/>
    <property type="match status" value="1"/>
</dbReference>
<dbReference type="InterPro" id="IPR010126">
    <property type="entry name" value="Esterase_phb"/>
</dbReference>
<evidence type="ECO:0000313" key="7">
    <source>
        <dbReference type="EMBL" id="EAU85072.2"/>
    </source>
</evidence>
<dbReference type="eggNOG" id="ENOG502QTDU">
    <property type="taxonomic scope" value="Eukaryota"/>
</dbReference>
<dbReference type="SUPFAM" id="SSF57180">
    <property type="entry name" value="Cellulose-binding domain"/>
    <property type="match status" value="1"/>
</dbReference>
<dbReference type="KEGG" id="cci:CC1G_04168"/>
<dbReference type="EC" id="3.1.1.-" evidence="4"/>
<dbReference type="PROSITE" id="PS00562">
    <property type="entry name" value="CBM1_1"/>
    <property type="match status" value="1"/>
</dbReference>
<feature type="compositionally biased region" description="Pro residues" evidence="5">
    <location>
        <begin position="142"/>
        <end position="178"/>
    </location>
</feature>
<dbReference type="AlphaFoldDB" id="A8NW84"/>
<feature type="region of interest" description="Disordered" evidence="5">
    <location>
        <begin position="407"/>
        <end position="427"/>
    </location>
</feature>
<dbReference type="Pfam" id="PF10503">
    <property type="entry name" value="Esterase_PHB"/>
    <property type="match status" value="1"/>
</dbReference>
<feature type="region of interest" description="Disordered" evidence="5">
    <location>
        <begin position="20"/>
        <end position="40"/>
    </location>
</feature>
<evidence type="ECO:0000256" key="1">
    <source>
        <dbReference type="ARBA" id="ARBA00022487"/>
    </source>
</evidence>
<dbReference type="EMBL" id="AACS02000004">
    <property type="protein sequence ID" value="EAU85072.2"/>
    <property type="molecule type" value="Genomic_DNA"/>
</dbReference>
<organism evidence="7 8">
    <name type="scientific">Coprinopsis cinerea (strain Okayama-7 / 130 / ATCC MYA-4618 / FGSC 9003)</name>
    <name type="common">Inky cap fungus</name>
    <name type="synonym">Hormographiella aspergillata</name>
    <dbReference type="NCBI Taxonomy" id="240176"/>
    <lineage>
        <taxon>Eukaryota</taxon>
        <taxon>Fungi</taxon>
        <taxon>Dikarya</taxon>
        <taxon>Basidiomycota</taxon>
        <taxon>Agaricomycotina</taxon>
        <taxon>Agaricomycetes</taxon>
        <taxon>Agaricomycetidae</taxon>
        <taxon>Agaricales</taxon>
        <taxon>Agaricineae</taxon>
        <taxon>Psathyrellaceae</taxon>
        <taxon>Coprinopsis</taxon>
    </lineage>
</organism>
<keyword evidence="2" id="KW-0732">Signal</keyword>
<keyword evidence="8" id="KW-1185">Reference proteome</keyword>
<dbReference type="InterPro" id="IPR035971">
    <property type="entry name" value="CBD_sf"/>
</dbReference>
<accession>A8NW84</accession>
<dbReference type="GeneID" id="6013407"/>
<dbReference type="PANTHER" id="PTHR43037:SF5">
    <property type="entry name" value="FERULOYL ESTERASE"/>
    <property type="match status" value="1"/>
</dbReference>
<dbReference type="OrthoDB" id="2425929at2759"/>
<comment type="subcellular location">
    <subcellularLocation>
        <location evidence="4">Secreted</location>
    </subcellularLocation>
</comment>
<feature type="compositionally biased region" description="Basic and acidic residues" evidence="5">
    <location>
        <begin position="30"/>
        <end position="40"/>
    </location>
</feature>
<dbReference type="GO" id="GO:0005576">
    <property type="term" value="C:extracellular region"/>
    <property type="evidence" value="ECO:0007669"/>
    <property type="project" value="UniProtKB-SubCell"/>
</dbReference>
<evidence type="ECO:0000313" key="8">
    <source>
        <dbReference type="Proteomes" id="UP000001861"/>
    </source>
</evidence>
<keyword evidence="1 4" id="KW-0719">Serine esterase</keyword>
<comment type="function">
    <text evidence="4">Esterase involved in the hydrolysis of xylan, a major structural heterogeneous polysaccharide found in plant biomass representing the second most abundant polysaccharide in the biosphere, after cellulose.</text>
</comment>
<comment type="caution">
    <text evidence="7">The sequence shown here is derived from an EMBL/GenBank/DDBJ whole genome shotgun (WGS) entry which is preliminary data.</text>
</comment>
<comment type="similarity">
    <text evidence="4">Belongs to the carbohydrate esterase 1 (CE1) family.</text>
</comment>